<reference evidence="2 3" key="1">
    <citation type="submission" date="2019-11" db="EMBL/GenBank/DDBJ databases">
        <authorList>
            <person name="Jiao W.-B."/>
            <person name="Schneeberger K."/>
        </authorList>
    </citation>
    <scope>NUCLEOTIDE SEQUENCE [LARGE SCALE GENOMIC DNA]</scope>
    <source>
        <strain evidence="3">cv. An-1</strain>
    </source>
</reference>
<organism evidence="2 3">
    <name type="scientific">Arabidopsis thaliana</name>
    <name type="common">Mouse-ear cress</name>
    <dbReference type="NCBI Taxonomy" id="3702"/>
    <lineage>
        <taxon>Eukaryota</taxon>
        <taxon>Viridiplantae</taxon>
        <taxon>Streptophyta</taxon>
        <taxon>Embryophyta</taxon>
        <taxon>Tracheophyta</taxon>
        <taxon>Spermatophyta</taxon>
        <taxon>Magnoliopsida</taxon>
        <taxon>eudicotyledons</taxon>
        <taxon>Gunneridae</taxon>
        <taxon>Pentapetalae</taxon>
        <taxon>rosids</taxon>
        <taxon>malvids</taxon>
        <taxon>Brassicales</taxon>
        <taxon>Brassicaceae</taxon>
        <taxon>Camelineae</taxon>
        <taxon>Arabidopsis</taxon>
    </lineage>
</organism>
<evidence type="ECO:0000256" key="1">
    <source>
        <dbReference type="SAM" id="SignalP"/>
    </source>
</evidence>
<protein>
    <recommendedName>
        <fullName evidence="4">Transmembrane protein</fullName>
    </recommendedName>
</protein>
<feature type="chain" id="PRO_5025049824" description="Transmembrane protein" evidence="1">
    <location>
        <begin position="24"/>
        <end position="69"/>
    </location>
</feature>
<dbReference type="AlphaFoldDB" id="A0A654FN86"/>
<accession>A0A654FN86</accession>
<proteinExistence type="predicted"/>
<sequence length="69" mass="7453">MEMKTLLKVMYFLFSYLSTFSMAMVPYRGCDVIGVDLGDGSSNYGKGVSKGFLSGRKLVSGPSRSSCGH</sequence>
<dbReference type="ExpressionAtlas" id="A0A654FN86">
    <property type="expression patterns" value="baseline"/>
</dbReference>
<evidence type="ECO:0000313" key="3">
    <source>
        <dbReference type="Proteomes" id="UP000426265"/>
    </source>
</evidence>
<feature type="signal peptide" evidence="1">
    <location>
        <begin position="1"/>
        <end position="23"/>
    </location>
</feature>
<keyword evidence="1" id="KW-0732">Signal</keyword>
<dbReference type="EMBL" id="CACRSJ010000109">
    <property type="protein sequence ID" value="VYS62310.1"/>
    <property type="molecule type" value="Genomic_DNA"/>
</dbReference>
<dbReference type="Proteomes" id="UP000426265">
    <property type="component" value="Unassembled WGS sequence"/>
</dbReference>
<name>A0A654FN86_ARATH</name>
<evidence type="ECO:0000313" key="2">
    <source>
        <dbReference type="EMBL" id="VYS62310.1"/>
    </source>
</evidence>
<evidence type="ECO:0008006" key="4">
    <source>
        <dbReference type="Google" id="ProtNLM"/>
    </source>
</evidence>
<gene>
    <name evidence="2" type="ORF">AN1_LOCUS17737</name>
</gene>